<dbReference type="GO" id="GO:0016853">
    <property type="term" value="F:isomerase activity"/>
    <property type="evidence" value="ECO:0007669"/>
    <property type="project" value="UniProtKB-KW"/>
</dbReference>
<dbReference type="PANTHER" id="PTHR11941">
    <property type="entry name" value="ENOYL-COA HYDRATASE-RELATED"/>
    <property type="match status" value="1"/>
</dbReference>
<dbReference type="InterPro" id="IPR029045">
    <property type="entry name" value="ClpP/crotonase-like_dom_sf"/>
</dbReference>
<reference evidence="3" key="1">
    <citation type="journal article" date="2020" name="mSystems">
        <title>Genome- and Community-Level Interaction Insights into Carbon Utilization and Element Cycling Functions of Hydrothermarchaeota in Hydrothermal Sediment.</title>
        <authorList>
            <person name="Zhou Z."/>
            <person name="Liu Y."/>
            <person name="Xu W."/>
            <person name="Pan J."/>
            <person name="Luo Z.H."/>
            <person name="Li M."/>
        </authorList>
    </citation>
    <scope>NUCLEOTIDE SEQUENCE [LARGE SCALE GENOMIC DNA]</scope>
    <source>
        <strain evidence="3">SpSt-508</strain>
    </source>
</reference>
<dbReference type="InterPro" id="IPR001753">
    <property type="entry name" value="Enoyl-CoA_hydra/iso"/>
</dbReference>
<keyword evidence="3" id="KW-0413">Isomerase</keyword>
<evidence type="ECO:0000313" key="3">
    <source>
        <dbReference type="EMBL" id="HGT38975.1"/>
    </source>
</evidence>
<dbReference type="Pfam" id="PF00378">
    <property type="entry name" value="ECH_1"/>
    <property type="match status" value="1"/>
</dbReference>
<evidence type="ECO:0000256" key="1">
    <source>
        <dbReference type="ARBA" id="ARBA00005254"/>
    </source>
</evidence>
<evidence type="ECO:0000256" key="2">
    <source>
        <dbReference type="RuleBase" id="RU003707"/>
    </source>
</evidence>
<proteinExistence type="inferred from homology"/>
<name>A0A7C4LKI1_9PLAN</name>
<gene>
    <name evidence="3" type="ORF">ENS64_06890</name>
</gene>
<comment type="caution">
    <text evidence="3">The sequence shown here is derived from an EMBL/GenBank/DDBJ whole genome shotgun (WGS) entry which is preliminary data.</text>
</comment>
<dbReference type="InterPro" id="IPR018376">
    <property type="entry name" value="Enoyl-CoA_hyd/isom_CS"/>
</dbReference>
<organism evidence="3">
    <name type="scientific">Schlesneria paludicola</name>
    <dbReference type="NCBI Taxonomy" id="360056"/>
    <lineage>
        <taxon>Bacteria</taxon>
        <taxon>Pseudomonadati</taxon>
        <taxon>Planctomycetota</taxon>
        <taxon>Planctomycetia</taxon>
        <taxon>Planctomycetales</taxon>
        <taxon>Planctomycetaceae</taxon>
        <taxon>Schlesneria</taxon>
    </lineage>
</organism>
<dbReference type="SUPFAM" id="SSF52096">
    <property type="entry name" value="ClpP/crotonase"/>
    <property type="match status" value="1"/>
</dbReference>
<protein>
    <submittedName>
        <fullName evidence="3">Enoyl-CoA hydratase/isomerase family protein</fullName>
    </submittedName>
</protein>
<dbReference type="CDD" id="cd06558">
    <property type="entry name" value="crotonase-like"/>
    <property type="match status" value="1"/>
</dbReference>
<dbReference type="PANTHER" id="PTHR11941:SF54">
    <property type="entry name" value="ENOYL-COA HYDRATASE, MITOCHONDRIAL"/>
    <property type="match status" value="1"/>
</dbReference>
<dbReference type="Gene3D" id="3.90.226.10">
    <property type="entry name" value="2-enoyl-CoA Hydratase, Chain A, domain 1"/>
    <property type="match status" value="1"/>
</dbReference>
<comment type="similarity">
    <text evidence="1 2">Belongs to the enoyl-CoA hydratase/isomerase family.</text>
</comment>
<accession>A0A7C4LKI1</accession>
<dbReference type="PROSITE" id="PS00166">
    <property type="entry name" value="ENOYL_COA_HYDRATASE"/>
    <property type="match status" value="1"/>
</dbReference>
<dbReference type="GO" id="GO:0006635">
    <property type="term" value="P:fatty acid beta-oxidation"/>
    <property type="evidence" value="ECO:0007669"/>
    <property type="project" value="TreeGrafter"/>
</dbReference>
<sequence length="250" mass="26955">MSTAVEGMRTPVETVANGRIWEVTLSSPPDNRLNVPTLLALEAALDRFEADPALHLLLLQGSKTTFSKGFDLSALGPSATSGELRRMLVLSNAFYSRLARCPKPTIAAISGACLGGGLELALCCHFRLSSDRARFGLPEIWIKLVPGLGGATRLCRIIGQAKALELAALGDLLSAEDALRVNLVNRVFPKAEFADRVKSFANALLMADVSALQEAIRLVSNDLQSDEEDGVRQSLDAFHRMARTWSPPQS</sequence>
<dbReference type="AlphaFoldDB" id="A0A7C4LKI1"/>
<dbReference type="EMBL" id="DSVQ01000012">
    <property type="protein sequence ID" value="HGT38975.1"/>
    <property type="molecule type" value="Genomic_DNA"/>
</dbReference>